<proteinExistence type="predicted"/>
<evidence type="ECO:0000313" key="2">
    <source>
        <dbReference type="Proteomes" id="UP000297700"/>
    </source>
</evidence>
<dbReference type="Proteomes" id="UP000297700">
    <property type="component" value="Unassembled WGS sequence"/>
</dbReference>
<dbReference type="EMBL" id="SPQS01000014">
    <property type="protein sequence ID" value="TFV72477.1"/>
    <property type="molecule type" value="Genomic_DNA"/>
</dbReference>
<evidence type="ECO:0008006" key="3">
    <source>
        <dbReference type="Google" id="ProtNLM"/>
    </source>
</evidence>
<dbReference type="Pfam" id="PF08843">
    <property type="entry name" value="AbiEii"/>
    <property type="match status" value="1"/>
</dbReference>
<gene>
    <name evidence="1" type="ORF">E4K64_24115</name>
</gene>
<evidence type="ECO:0000313" key="1">
    <source>
        <dbReference type="EMBL" id="TFV72477.1"/>
    </source>
</evidence>
<sequence>MIDRWTFGGGTAMMLQIDHRISQDVDIFLPDPQVLPFLDPQKHDFNFEVRPADYNGDGARSLKLGFEFGQIDFIVASSLTSSPTTQATVEGEMILLETIPEIIAKKIYHRGNSITPRDIFDIAASSEVHAESIIKELARYRDRVASTLAAIEKLKPDFVGAAINQLAIKDAYKLIANTALEKTKGLLRAV</sequence>
<name>A0A4Y9NYN7_9BRAD</name>
<reference evidence="1 2" key="1">
    <citation type="submission" date="2019-03" db="EMBL/GenBank/DDBJ databases">
        <title>Bradyrhizobium strains diversity.</title>
        <authorList>
            <person name="Urquiaga M.C.O."/>
            <person name="Hungria M."/>
            <person name="Delamuta J.R.M."/>
            <person name="Klepa M.S."/>
        </authorList>
    </citation>
    <scope>NUCLEOTIDE SEQUENCE [LARGE SCALE GENOMIC DNA]</scope>
    <source>
        <strain evidence="1 2">CNPSo 3426</strain>
    </source>
</reference>
<dbReference type="AlphaFoldDB" id="A0A4Y9NYN7"/>
<protein>
    <recommendedName>
        <fullName evidence="3">Nucleotidyl transferase AbiEii/AbiGii toxin family protein</fullName>
    </recommendedName>
</protein>
<organism evidence="1 2">
    <name type="scientific">Bradyrhizobium frederickii</name>
    <dbReference type="NCBI Taxonomy" id="2560054"/>
    <lineage>
        <taxon>Bacteria</taxon>
        <taxon>Pseudomonadati</taxon>
        <taxon>Pseudomonadota</taxon>
        <taxon>Alphaproteobacteria</taxon>
        <taxon>Hyphomicrobiales</taxon>
        <taxon>Nitrobacteraceae</taxon>
        <taxon>Bradyrhizobium</taxon>
    </lineage>
</organism>
<dbReference type="InterPro" id="IPR014942">
    <property type="entry name" value="AbiEii"/>
</dbReference>
<comment type="caution">
    <text evidence="1">The sequence shown here is derived from an EMBL/GenBank/DDBJ whole genome shotgun (WGS) entry which is preliminary data.</text>
</comment>
<accession>A0A4Y9NYN7</accession>